<evidence type="ECO:0000256" key="3">
    <source>
        <dbReference type="ARBA" id="ARBA00022692"/>
    </source>
</evidence>
<feature type="transmembrane region" description="Helical" evidence="6">
    <location>
        <begin position="125"/>
        <end position="146"/>
    </location>
</feature>
<dbReference type="InterPro" id="IPR035919">
    <property type="entry name" value="EAL_sf"/>
</dbReference>
<evidence type="ECO:0000313" key="8">
    <source>
        <dbReference type="EMBL" id="TPG63508.1"/>
    </source>
</evidence>
<evidence type="ECO:0000259" key="7">
    <source>
        <dbReference type="PROSITE" id="PS50883"/>
    </source>
</evidence>
<dbReference type="Pfam" id="PF00563">
    <property type="entry name" value="EAL"/>
    <property type="match status" value="1"/>
</dbReference>
<evidence type="ECO:0000256" key="1">
    <source>
        <dbReference type="ARBA" id="ARBA00004651"/>
    </source>
</evidence>
<keyword evidence="5 6" id="KW-0472">Membrane</keyword>
<feature type="transmembrane region" description="Helical" evidence="6">
    <location>
        <begin position="292"/>
        <end position="316"/>
    </location>
</feature>
<name>A0A502GPZ7_9GAMM</name>
<dbReference type="SMART" id="SM00267">
    <property type="entry name" value="GGDEF"/>
    <property type="match status" value="1"/>
</dbReference>
<dbReference type="SUPFAM" id="SSF141868">
    <property type="entry name" value="EAL domain-like"/>
    <property type="match status" value="1"/>
</dbReference>
<protein>
    <submittedName>
        <fullName evidence="8">Sensor domain-containing phosphodiesterase</fullName>
    </submittedName>
</protein>
<feature type="transmembrane region" description="Helical" evidence="6">
    <location>
        <begin position="44"/>
        <end position="65"/>
    </location>
</feature>
<dbReference type="Pfam" id="PF05231">
    <property type="entry name" value="MASE1"/>
    <property type="match status" value="1"/>
</dbReference>
<keyword evidence="3 6" id="KW-0812">Transmembrane</keyword>
<dbReference type="InterPro" id="IPR050706">
    <property type="entry name" value="Cyclic-di-GMP_PDE-like"/>
</dbReference>
<dbReference type="OrthoDB" id="5900110at2"/>
<dbReference type="Proteomes" id="UP000317663">
    <property type="component" value="Unassembled WGS sequence"/>
</dbReference>
<dbReference type="PANTHER" id="PTHR33121:SF64">
    <property type="entry name" value="CYCLIC DI-GMP PHOSPHODIESTERASE PDEF"/>
    <property type="match status" value="1"/>
</dbReference>
<organism evidence="8 9">
    <name type="scientific">Ewingella americana</name>
    <dbReference type="NCBI Taxonomy" id="41202"/>
    <lineage>
        <taxon>Bacteria</taxon>
        <taxon>Pseudomonadati</taxon>
        <taxon>Pseudomonadota</taxon>
        <taxon>Gammaproteobacteria</taxon>
        <taxon>Enterobacterales</taxon>
        <taxon>Yersiniaceae</taxon>
        <taxon>Ewingella</taxon>
    </lineage>
</organism>
<dbReference type="InterPro" id="IPR000160">
    <property type="entry name" value="GGDEF_dom"/>
</dbReference>
<feature type="domain" description="EAL" evidence="7">
    <location>
        <begin position="493"/>
        <end position="744"/>
    </location>
</feature>
<keyword evidence="4 6" id="KW-1133">Transmembrane helix</keyword>
<feature type="transmembrane region" description="Helical" evidence="6">
    <location>
        <begin position="267"/>
        <end position="286"/>
    </location>
</feature>
<feature type="transmembrane region" description="Helical" evidence="6">
    <location>
        <begin position="14"/>
        <end position="32"/>
    </location>
</feature>
<dbReference type="SMART" id="SM00052">
    <property type="entry name" value="EAL"/>
    <property type="match status" value="1"/>
</dbReference>
<dbReference type="PANTHER" id="PTHR33121">
    <property type="entry name" value="CYCLIC DI-GMP PHOSPHODIESTERASE PDEF"/>
    <property type="match status" value="1"/>
</dbReference>
<evidence type="ECO:0000256" key="4">
    <source>
        <dbReference type="ARBA" id="ARBA00022989"/>
    </source>
</evidence>
<feature type="transmembrane region" description="Helical" evidence="6">
    <location>
        <begin position="85"/>
        <end position="105"/>
    </location>
</feature>
<sequence length="745" mass="85707">MNKFFSWREFSRQWWGLPVLCALVFINLASWLSPIVMLPEGRTYLIYMPLAVCVALLMVFDWRALPGIVLTMFIRYDLRIGAEMGTLLTLIYLFSLAAAWAGYRWQAGRRWSASFGLMRLPLSRVSWLVVFLSVLFVFVLQVVVELDLLPDYLGMVTRDFMTLRTLINLQAIMLGTLLSGHLWYLVLRVLRKPRYLRVLRAKLRNQRAPGVKAPELALWFMILICMVVMLCLRGISGPVAKILLSDYTLTLLLPVLLFGAMRYGYHFISIVWTVALVVLFNHYRGFISESGFIHNLVFVSALMLVFTLSLLMMSAISSRQRRLMQKTRDASLLDPIFGLPNLRAFNRDLSRYPRSLLCFIRVSEMDVLSRNYGMQLRIQFKQQLAIGLRPLLQPGEKVYHLPGYDLVLRMNCEETEEKLDRLQHYVDDFRLIWNGLPLHPRIGLAYCTIFPPVEHLHMLLGELSGIAEVSLTTGKPESNKSDHSQVQNEIKGKVDMLHNIQQALDEDRFLLMAQPISGVRGDSYHEVLIRMLDVDGDILMPDKFLPVVHEFGLAYQLDMWVLKHTLMFIHQYRDVLPSARFAVNFSPSTLCRPAFSSQFKALMSEYQVEPYQIVLEVTESHLLHNVKYADYSMRDLRNYGCRIAIDDFGTGYASYDRLKMIQADILKIDGSFVRNMLTDPLDAYIVQSICQVARMKHLSIVAEYVETEEQRQALRAQGVDYMQGYLIGKPEPLITLISHPDGSAK</sequence>
<dbReference type="GO" id="GO:0071111">
    <property type="term" value="F:cyclic-guanylate-specific phosphodiesterase activity"/>
    <property type="evidence" value="ECO:0007669"/>
    <property type="project" value="InterPro"/>
</dbReference>
<comment type="caution">
    <text evidence="8">The sequence shown here is derived from an EMBL/GenBank/DDBJ whole genome shotgun (WGS) entry which is preliminary data.</text>
</comment>
<dbReference type="AlphaFoldDB" id="A0A502GPZ7"/>
<evidence type="ECO:0000256" key="6">
    <source>
        <dbReference type="SAM" id="Phobius"/>
    </source>
</evidence>
<comment type="subcellular location">
    <subcellularLocation>
        <location evidence="1">Cell membrane</location>
        <topology evidence="1">Multi-pass membrane protein</topology>
    </subcellularLocation>
</comment>
<keyword evidence="2" id="KW-1003">Cell membrane</keyword>
<evidence type="ECO:0000313" key="9">
    <source>
        <dbReference type="Proteomes" id="UP000317663"/>
    </source>
</evidence>
<dbReference type="InterPro" id="IPR001633">
    <property type="entry name" value="EAL_dom"/>
</dbReference>
<dbReference type="GO" id="GO:0005886">
    <property type="term" value="C:plasma membrane"/>
    <property type="evidence" value="ECO:0007669"/>
    <property type="project" value="UniProtKB-SubCell"/>
</dbReference>
<keyword evidence="9" id="KW-1185">Reference proteome</keyword>
<evidence type="ECO:0000256" key="2">
    <source>
        <dbReference type="ARBA" id="ARBA00022475"/>
    </source>
</evidence>
<evidence type="ECO:0000256" key="5">
    <source>
        <dbReference type="ARBA" id="ARBA00023136"/>
    </source>
</evidence>
<dbReference type="PROSITE" id="PS50883">
    <property type="entry name" value="EAL"/>
    <property type="match status" value="1"/>
</dbReference>
<accession>A0A502GPZ7</accession>
<reference evidence="8 9" key="1">
    <citation type="journal article" date="2019" name="Environ. Microbiol.">
        <title>Species interactions and distinct microbial communities in high Arctic permafrost affected cryosols are associated with the CH4 and CO2 gas fluxes.</title>
        <authorList>
            <person name="Altshuler I."/>
            <person name="Hamel J."/>
            <person name="Turney S."/>
            <person name="Magnuson E."/>
            <person name="Levesque R."/>
            <person name="Greer C."/>
            <person name="Whyte L.G."/>
        </authorList>
    </citation>
    <scope>NUCLEOTIDE SEQUENCE [LARGE SCALE GENOMIC DNA]</scope>
    <source>
        <strain evidence="8 9">E4</strain>
    </source>
</reference>
<dbReference type="InterPro" id="IPR007895">
    <property type="entry name" value="MASE1"/>
</dbReference>
<feature type="transmembrane region" description="Helical" evidence="6">
    <location>
        <begin position="166"/>
        <end position="187"/>
    </location>
</feature>
<dbReference type="Gene3D" id="3.20.20.450">
    <property type="entry name" value="EAL domain"/>
    <property type="match status" value="1"/>
</dbReference>
<proteinExistence type="predicted"/>
<gene>
    <name evidence="8" type="ORF">EAH77_06620</name>
</gene>
<feature type="transmembrane region" description="Helical" evidence="6">
    <location>
        <begin position="216"/>
        <end position="236"/>
    </location>
</feature>
<dbReference type="EMBL" id="RCZD01000003">
    <property type="protein sequence ID" value="TPG63508.1"/>
    <property type="molecule type" value="Genomic_DNA"/>
</dbReference>
<dbReference type="CDD" id="cd01948">
    <property type="entry name" value="EAL"/>
    <property type="match status" value="1"/>
</dbReference>